<evidence type="ECO:0000259" key="2">
    <source>
        <dbReference type="Pfam" id="PF11757"/>
    </source>
</evidence>
<dbReference type="KEGG" id="vg:5076482"/>
<feature type="domain" description="Suppressor of RNA silencing P21-like N-terminal" evidence="2">
    <location>
        <begin position="1"/>
        <end position="94"/>
    </location>
</feature>
<dbReference type="OrthoDB" id="35146at10239"/>
<accession>Q5G7F9</accession>
<dbReference type="RefSeq" id="YP_224098.1">
    <property type="nucleotide sequence ID" value="NC_006944.1"/>
</dbReference>
<evidence type="ECO:0000313" key="3">
    <source>
        <dbReference type="EMBL" id="AAW32899.1"/>
    </source>
</evidence>
<keyword evidence="4" id="KW-1185">Reference proteome</keyword>
<dbReference type="Proteomes" id="UP000204198">
    <property type="component" value="Segment"/>
</dbReference>
<reference evidence="3 4" key="2">
    <citation type="journal article" date="2005" name="Phytopathology">
        <title>Characterization of a Novel Member of the Family Closteroviridae from Mentha spp.</title>
        <authorList>
            <person name="Tzanetakis I.E."/>
            <person name="Postman J.D."/>
            <person name="Martin R.R."/>
        </authorList>
    </citation>
    <scope>NUCLEOTIDE SEQUENCE [LARGE SCALE GENOMIC DNA]</scope>
    <source>
        <strain evidence="3">NCGR MEN 454.004</strain>
    </source>
</reference>
<evidence type="ECO:0000259" key="1">
    <source>
        <dbReference type="Pfam" id="PF11479"/>
    </source>
</evidence>
<dbReference type="EMBL" id="AY792620">
    <property type="protein sequence ID" value="AAW32899.1"/>
    <property type="molecule type" value="Genomic_RNA"/>
</dbReference>
<evidence type="ECO:0000313" key="4">
    <source>
        <dbReference type="Proteomes" id="UP000204198"/>
    </source>
</evidence>
<feature type="domain" description="RNA silencing suppressor P21 C-terminal" evidence="1">
    <location>
        <begin position="97"/>
        <end position="175"/>
    </location>
</feature>
<reference evidence="3 4" key="1">
    <citation type="journal article" date="2005" name="J. Virol. Methods">
        <title>The use of reverse transcriptase for efficient first- and second-strand cDNA synthesis from single- and double-stranded RNA templates.</title>
        <authorList>
            <person name="Tzanetakis I.E."/>
            <person name="Keller K.E."/>
            <person name="Martin R.R."/>
        </authorList>
    </citation>
    <scope>NUCLEOTIDE SEQUENCE [LARGE SCALE GENOMIC DNA]</scope>
    <source>
        <strain evidence="3">NCGR MEN 454.004</strain>
    </source>
</reference>
<dbReference type="InterPro" id="IPR021742">
    <property type="entry name" value="RSS_P20_N"/>
</dbReference>
<dbReference type="InterPro" id="IPR021575">
    <property type="entry name" value="Suppressor_P21_C"/>
</dbReference>
<organism evidence="3 4">
    <name type="scientific">Mint virus 1</name>
    <dbReference type="NCBI Taxonomy" id="300740"/>
    <lineage>
        <taxon>Viruses</taxon>
        <taxon>Riboviria</taxon>
        <taxon>Orthornavirae</taxon>
        <taxon>Kitrinoviricota</taxon>
        <taxon>Alsuviricetes</taxon>
        <taxon>Martellivirales</taxon>
        <taxon>Closteroviridae</taxon>
        <taxon>Closterovirus</taxon>
        <taxon>Closterovirus menthae</taxon>
    </lineage>
</organism>
<proteinExistence type="predicted"/>
<dbReference type="Pfam" id="PF11757">
    <property type="entry name" value="RSS_P20"/>
    <property type="match status" value="1"/>
</dbReference>
<name>Q5G7F9_9CLOS</name>
<protein>
    <submittedName>
        <fullName evidence="3">Putative silencing supressor</fullName>
    </submittedName>
</protein>
<dbReference type="Pfam" id="PF11479">
    <property type="entry name" value="Suppressor_P21"/>
    <property type="match status" value="1"/>
</dbReference>
<dbReference type="GeneID" id="5076482"/>
<sequence length="186" mass="21529">MKLYFRVAYYESLVTEATNLLTRVRNRDENHDRAALNKWILDFTDLAARVQCIKSDVNDAKREESAHDINTKVALLQTFEQRLAEARDVLRLIVVKDQLNLESKELLAFFVKYFTNITPTSFDHAIEYSVRQLVSAVLLHLSSESGLDISANTFRQNVLLRSNNKVIVEWTRRLGYTKEQLADMCS</sequence>